<dbReference type="PANTHER" id="PTHR22945:SF40">
    <property type="entry name" value="SERPENTINE RECEPTOR, CLASS D (DELTA)-RELATED"/>
    <property type="match status" value="1"/>
</dbReference>
<sequence>VVEDHEGGSSIFVFLGPCSLISEHFCRMCHGNLCLSEVIPNSCFAALHVNLVQHSMLVILLSFCYRFYILSDIFSSRPPPTRPQIWGLCSLSLLFMAPLTVSAVRISTESGENYANVLICEC</sequence>
<dbReference type="Proteomes" id="UP001432027">
    <property type="component" value="Unassembled WGS sequence"/>
</dbReference>
<name>A0AAV5TCI7_9BILA</name>
<gene>
    <name evidence="2" type="ORF">PENTCL1PPCAC_15456</name>
</gene>
<evidence type="ECO:0008006" key="4">
    <source>
        <dbReference type="Google" id="ProtNLM"/>
    </source>
</evidence>
<feature type="transmembrane region" description="Helical" evidence="1">
    <location>
        <begin position="45"/>
        <end position="65"/>
    </location>
</feature>
<accession>A0AAV5TCI7</accession>
<keyword evidence="3" id="KW-1185">Reference proteome</keyword>
<organism evidence="2 3">
    <name type="scientific">Pristionchus entomophagus</name>
    <dbReference type="NCBI Taxonomy" id="358040"/>
    <lineage>
        <taxon>Eukaryota</taxon>
        <taxon>Metazoa</taxon>
        <taxon>Ecdysozoa</taxon>
        <taxon>Nematoda</taxon>
        <taxon>Chromadorea</taxon>
        <taxon>Rhabditida</taxon>
        <taxon>Rhabditina</taxon>
        <taxon>Diplogasteromorpha</taxon>
        <taxon>Diplogasteroidea</taxon>
        <taxon>Neodiplogasteridae</taxon>
        <taxon>Pristionchus</taxon>
    </lineage>
</organism>
<reference evidence="2" key="1">
    <citation type="submission" date="2023-10" db="EMBL/GenBank/DDBJ databases">
        <title>Genome assembly of Pristionchus species.</title>
        <authorList>
            <person name="Yoshida K."/>
            <person name="Sommer R.J."/>
        </authorList>
    </citation>
    <scope>NUCLEOTIDE SEQUENCE</scope>
    <source>
        <strain evidence="2">RS0144</strain>
    </source>
</reference>
<dbReference type="EMBL" id="BTSX01000004">
    <property type="protein sequence ID" value="GMS93281.1"/>
    <property type="molecule type" value="Genomic_DNA"/>
</dbReference>
<proteinExistence type="predicted"/>
<keyword evidence="1" id="KW-0812">Transmembrane</keyword>
<feature type="non-terminal residue" evidence="2">
    <location>
        <position position="1"/>
    </location>
</feature>
<dbReference type="AlphaFoldDB" id="A0AAV5TCI7"/>
<dbReference type="InterPro" id="IPR050920">
    <property type="entry name" value="Nematode_rcpt-like_delta"/>
</dbReference>
<evidence type="ECO:0000256" key="1">
    <source>
        <dbReference type="SAM" id="Phobius"/>
    </source>
</evidence>
<keyword evidence="1" id="KW-0472">Membrane</keyword>
<keyword evidence="1" id="KW-1133">Transmembrane helix</keyword>
<feature type="transmembrane region" description="Helical" evidence="1">
    <location>
        <begin position="85"/>
        <end position="106"/>
    </location>
</feature>
<comment type="caution">
    <text evidence="2">The sequence shown here is derived from an EMBL/GenBank/DDBJ whole genome shotgun (WGS) entry which is preliminary data.</text>
</comment>
<evidence type="ECO:0000313" key="3">
    <source>
        <dbReference type="Proteomes" id="UP001432027"/>
    </source>
</evidence>
<dbReference type="PANTHER" id="PTHR22945">
    <property type="entry name" value="SERPENTINE RECEPTOR, CLASS D DELTA"/>
    <property type="match status" value="1"/>
</dbReference>
<evidence type="ECO:0000313" key="2">
    <source>
        <dbReference type="EMBL" id="GMS93281.1"/>
    </source>
</evidence>
<protein>
    <recommendedName>
        <fullName evidence="4">G protein-coupled receptor</fullName>
    </recommendedName>
</protein>